<comment type="caution">
    <text evidence="1">The sequence shown here is derived from an EMBL/GenBank/DDBJ whole genome shotgun (WGS) entry which is preliminary data.</text>
</comment>
<reference evidence="1 2" key="1">
    <citation type="submission" date="2024-06" db="EMBL/GenBank/DDBJ databases">
        <authorList>
            <person name="Kraege A."/>
            <person name="Thomma B."/>
        </authorList>
    </citation>
    <scope>NUCLEOTIDE SEQUENCE [LARGE SCALE GENOMIC DNA]</scope>
</reference>
<name>A0ABP1FUN3_9CHLO</name>
<keyword evidence="2" id="KW-1185">Reference proteome</keyword>
<dbReference type="EMBL" id="CAXHTA020000007">
    <property type="protein sequence ID" value="CAL5222741.1"/>
    <property type="molecule type" value="Genomic_DNA"/>
</dbReference>
<proteinExistence type="predicted"/>
<dbReference type="Proteomes" id="UP001497392">
    <property type="component" value="Unassembled WGS sequence"/>
</dbReference>
<protein>
    <submittedName>
        <fullName evidence="1">G5148 protein</fullName>
    </submittedName>
</protein>
<accession>A0ABP1FUN3</accession>
<sequence length="86" mass="9175">MTVSPAAACNSSTYLLVELWDLGQLMLSSPVPAKSSHRADSLLGMAQGMAPSALYKGPGSWDIQPPQALFDTDGYELTSHYMSIQA</sequence>
<gene>
    <name evidence="1" type="primary">g5148</name>
    <name evidence="1" type="ORF">VP750_LOCUS4400</name>
</gene>
<evidence type="ECO:0000313" key="2">
    <source>
        <dbReference type="Proteomes" id="UP001497392"/>
    </source>
</evidence>
<evidence type="ECO:0000313" key="1">
    <source>
        <dbReference type="EMBL" id="CAL5222741.1"/>
    </source>
</evidence>
<organism evidence="1 2">
    <name type="scientific">Coccomyxa viridis</name>
    <dbReference type="NCBI Taxonomy" id="1274662"/>
    <lineage>
        <taxon>Eukaryota</taxon>
        <taxon>Viridiplantae</taxon>
        <taxon>Chlorophyta</taxon>
        <taxon>core chlorophytes</taxon>
        <taxon>Trebouxiophyceae</taxon>
        <taxon>Trebouxiophyceae incertae sedis</taxon>
        <taxon>Coccomyxaceae</taxon>
        <taxon>Coccomyxa</taxon>
    </lineage>
</organism>